<evidence type="ECO:0000256" key="17">
    <source>
        <dbReference type="ARBA" id="ARBA00039877"/>
    </source>
</evidence>
<feature type="domain" description="PIK helical" evidence="20">
    <location>
        <begin position="1"/>
        <end position="211"/>
    </location>
</feature>
<dbReference type="PANTHER" id="PTHR10048">
    <property type="entry name" value="PHOSPHATIDYLINOSITOL KINASE"/>
    <property type="match status" value="1"/>
</dbReference>
<proteinExistence type="inferred from homology"/>
<keyword evidence="12" id="KW-0443">Lipid metabolism</keyword>
<feature type="region of interest" description="Disordered" evidence="18">
    <location>
        <begin position="1"/>
        <end position="23"/>
    </location>
</feature>
<protein>
    <recommendedName>
        <fullName evidence="17">Phosphatidylinositol 4-kinase beta</fullName>
        <ecNumber evidence="5">2.7.1.67</ecNumber>
    </recommendedName>
</protein>
<dbReference type="PANTHER" id="PTHR10048:SF22">
    <property type="entry name" value="PHOSPHATIDYLINOSITOL 4-KINASE BETA"/>
    <property type="match status" value="1"/>
</dbReference>
<evidence type="ECO:0000256" key="1">
    <source>
        <dbReference type="ARBA" id="ARBA00001936"/>
    </source>
</evidence>
<dbReference type="SMART" id="SM00146">
    <property type="entry name" value="PI3Kc"/>
    <property type="match status" value="1"/>
</dbReference>
<dbReference type="GO" id="GO:0004430">
    <property type="term" value="F:1-phosphatidylinositol 4-kinase activity"/>
    <property type="evidence" value="ECO:0007669"/>
    <property type="project" value="UniProtKB-EC"/>
</dbReference>
<dbReference type="SUPFAM" id="SSF56112">
    <property type="entry name" value="Protein kinase-like (PK-like)"/>
    <property type="match status" value="1"/>
</dbReference>
<organism evidence="21 22">
    <name type="scientific">Xiphophorus couchianus</name>
    <name type="common">Monterrey platyfish</name>
    <dbReference type="NCBI Taxonomy" id="32473"/>
    <lineage>
        <taxon>Eukaryota</taxon>
        <taxon>Metazoa</taxon>
        <taxon>Chordata</taxon>
        <taxon>Craniata</taxon>
        <taxon>Vertebrata</taxon>
        <taxon>Euteleostomi</taxon>
        <taxon>Actinopterygii</taxon>
        <taxon>Neopterygii</taxon>
        <taxon>Teleostei</taxon>
        <taxon>Neoteleostei</taxon>
        <taxon>Acanthomorphata</taxon>
        <taxon>Ovalentaria</taxon>
        <taxon>Atherinomorphae</taxon>
        <taxon>Cyprinodontiformes</taxon>
        <taxon>Poeciliidae</taxon>
        <taxon>Poeciliinae</taxon>
        <taxon>Xiphophorus</taxon>
    </lineage>
</organism>
<evidence type="ECO:0000259" key="19">
    <source>
        <dbReference type="PROSITE" id="PS50290"/>
    </source>
</evidence>
<dbReference type="GO" id="GO:0046854">
    <property type="term" value="P:phosphatidylinositol phosphate biosynthetic process"/>
    <property type="evidence" value="ECO:0007669"/>
    <property type="project" value="InterPro"/>
</dbReference>
<dbReference type="CDD" id="cd05168">
    <property type="entry name" value="PI4Kc_III_beta"/>
    <property type="match status" value="1"/>
</dbReference>
<dbReference type="PROSITE" id="PS50290">
    <property type="entry name" value="PI3_4_KINASE_3"/>
    <property type="match status" value="1"/>
</dbReference>
<evidence type="ECO:0000256" key="11">
    <source>
        <dbReference type="ARBA" id="ARBA00022840"/>
    </source>
</evidence>
<keyword evidence="10" id="KW-0256">Endoplasmic reticulum</keyword>
<feature type="compositionally biased region" description="Basic and acidic residues" evidence="18">
    <location>
        <begin position="263"/>
        <end position="280"/>
    </location>
</feature>
<dbReference type="FunFam" id="3.30.1010.10:FF:000031">
    <property type="entry name" value="Phosphatidylinositol 4-kinase beta"/>
    <property type="match status" value="1"/>
</dbReference>
<accession>A0A3B5MZB8</accession>
<dbReference type="STRING" id="32473.ENSXCOP00000025875"/>
<evidence type="ECO:0000256" key="13">
    <source>
        <dbReference type="ARBA" id="ARBA00023128"/>
    </source>
</evidence>
<dbReference type="Proteomes" id="UP000261380">
    <property type="component" value="Unplaced"/>
</dbReference>
<dbReference type="GeneTree" id="ENSGT00550000074892"/>
<feature type="compositionally biased region" description="Basic and acidic residues" evidence="18">
    <location>
        <begin position="66"/>
        <end position="79"/>
    </location>
</feature>
<feature type="region of interest" description="Disordered" evidence="18">
    <location>
        <begin position="212"/>
        <end position="280"/>
    </location>
</feature>
<dbReference type="InterPro" id="IPR015433">
    <property type="entry name" value="PI3/4_kinase"/>
</dbReference>
<evidence type="ECO:0000259" key="20">
    <source>
        <dbReference type="PROSITE" id="PS51545"/>
    </source>
</evidence>
<keyword evidence="6" id="KW-0808">Transferase</keyword>
<dbReference type="PROSITE" id="PS00916">
    <property type="entry name" value="PI3_4_KINASE_2"/>
    <property type="match status" value="1"/>
</dbReference>
<keyword evidence="14" id="KW-0472">Membrane</keyword>
<evidence type="ECO:0000256" key="3">
    <source>
        <dbReference type="ARBA" id="ARBA00004450"/>
    </source>
</evidence>
<dbReference type="GO" id="GO:0005741">
    <property type="term" value="C:mitochondrial outer membrane"/>
    <property type="evidence" value="ECO:0007669"/>
    <property type="project" value="UniProtKB-SubCell"/>
</dbReference>
<dbReference type="InterPro" id="IPR001263">
    <property type="entry name" value="PI3K_accessory_dom"/>
</dbReference>
<sequence length="784" mass="88321">PPLPPLSPVLLHPPVPLPPPPLLHPPPLLADLHLLPPLPPVIDPEVALKACQEVLLKVKLLDNKQQQDDQKQHHQHAEATDCGAPSESPSPSSSKQSWLLRLFESKLFDVSMAISYLYKSKEPGVQAYIGNRLFSFPDGEVDFYLPQLLNMYVHMDTEVGDAIKPYLIHRCRSSITFSLLSAWLLGAYSSDMHISTQRHSRGTKLRKLILSDDLKPRSDEPRSGDVFVSPSRRTHQRSKSDATMASGFPGAGLRRTGSNPKVEAVHEEVRDVRTESADDLKPERLRPQREFVKSLFCIGKRLATLPTKEQKTQRLISELSMLNHKLPARVWLPTAEHQHHVCRVPHTQAVVLNSKDKAPYIIYVEVLECDSFETSPVPTRIPETRIRSARSAENLDCGTPGTGSGMTSEHRAGSFSTVPNYDNDDDAWATDDIGQLQVEGEAQTSSSDNISQFSVDSITSLESKEPVFIAAGDIRRRLSENLAQTPTTFRRDPEDPSAVALKEPWEEKVRRIREGSPYGHLPNWRLLSVIVKCGDDLRQELLAYQFLKQLQSIWQQERVPLWIKPYKILVMSSDSGMIEPVLNAVSLHQVRKQSQLSLLDYFLQEHGSFTTEAFLTAQRNFVQSCAGYSLICYLLQVKDRHNGNILLDSEGHIIHIDFGFILSSSPRNLGFETSAFKLTSEFVDVMGGLDGDMFIYYKMLMLQGLIAARKHMEKVLQIVEIMQQGSHLPCFHGSSTIRGLKERFHMSLTEEQLQLLVEQLVDGSMRSITTKLYDSFQYVTNGIM</sequence>
<dbReference type="PROSITE" id="PS00915">
    <property type="entry name" value="PI3_4_KINASE_1"/>
    <property type="match status" value="1"/>
</dbReference>
<evidence type="ECO:0000313" key="21">
    <source>
        <dbReference type="Ensembl" id="ENSXCOP00000025875.1"/>
    </source>
</evidence>
<dbReference type="InterPro" id="IPR011009">
    <property type="entry name" value="Kinase-like_dom_sf"/>
</dbReference>
<name>A0A3B5MZB8_9TELE</name>
<dbReference type="InterPro" id="IPR057754">
    <property type="entry name" value="PI4-kinase_beta/PIK1_cat"/>
</dbReference>
<evidence type="ECO:0000256" key="18">
    <source>
        <dbReference type="SAM" id="MobiDB-lite"/>
    </source>
</evidence>
<evidence type="ECO:0000256" key="9">
    <source>
        <dbReference type="ARBA" id="ARBA00022787"/>
    </source>
</evidence>
<evidence type="ECO:0000256" key="7">
    <source>
        <dbReference type="ARBA" id="ARBA00022741"/>
    </source>
</evidence>
<dbReference type="Ensembl" id="ENSXCOT00000026186.1">
    <property type="protein sequence ID" value="ENSXCOP00000025875.1"/>
    <property type="gene ID" value="ENSXCOG00000019337.1"/>
</dbReference>
<comment type="cofactor">
    <cofactor evidence="1">
        <name>Mn(2+)</name>
        <dbReference type="ChEBI" id="CHEBI:29035"/>
    </cofactor>
</comment>
<dbReference type="Gene3D" id="3.30.1010.10">
    <property type="entry name" value="Phosphatidylinositol 3-kinase Catalytic Subunit, Chain A, domain 4"/>
    <property type="match status" value="1"/>
</dbReference>
<dbReference type="GO" id="GO:0005524">
    <property type="term" value="F:ATP binding"/>
    <property type="evidence" value="ECO:0007669"/>
    <property type="project" value="UniProtKB-KW"/>
</dbReference>
<evidence type="ECO:0000256" key="12">
    <source>
        <dbReference type="ARBA" id="ARBA00023098"/>
    </source>
</evidence>
<evidence type="ECO:0000313" key="22">
    <source>
        <dbReference type="Proteomes" id="UP000261380"/>
    </source>
</evidence>
<dbReference type="GO" id="GO:0048015">
    <property type="term" value="P:phosphatidylinositol-mediated signaling"/>
    <property type="evidence" value="ECO:0007669"/>
    <property type="project" value="TreeGrafter"/>
</dbReference>
<dbReference type="InterPro" id="IPR049160">
    <property type="entry name" value="PI4KB-PIK1_PIK"/>
</dbReference>
<dbReference type="PROSITE" id="PS51545">
    <property type="entry name" value="PIK_HELICAL"/>
    <property type="match status" value="1"/>
</dbReference>
<comment type="subcellular location">
    <subcellularLocation>
        <location evidence="3">Mitochondrion outer membrane</location>
        <topology evidence="3">Peripheral membrane protein</topology>
    </subcellularLocation>
    <subcellularLocation>
        <location evidence="16">Rough endoplasmic reticulum membrane</location>
        <topology evidence="16">Peripheral membrane protein</topology>
    </subcellularLocation>
</comment>
<evidence type="ECO:0000256" key="10">
    <source>
        <dbReference type="ARBA" id="ARBA00022824"/>
    </source>
</evidence>
<evidence type="ECO:0000256" key="6">
    <source>
        <dbReference type="ARBA" id="ARBA00022679"/>
    </source>
</evidence>
<evidence type="ECO:0000256" key="2">
    <source>
        <dbReference type="ARBA" id="ARBA00001946"/>
    </source>
</evidence>
<keyword evidence="7" id="KW-0547">Nucleotide-binding</keyword>
<feature type="region of interest" description="Disordered" evidence="18">
    <location>
        <begin position="66"/>
        <end position="93"/>
    </location>
</feature>
<evidence type="ECO:0000256" key="14">
    <source>
        <dbReference type="ARBA" id="ARBA00023136"/>
    </source>
</evidence>
<dbReference type="Pfam" id="PF00454">
    <property type="entry name" value="PI3_PI4_kinase"/>
    <property type="match status" value="1"/>
</dbReference>
<evidence type="ECO:0000256" key="15">
    <source>
        <dbReference type="ARBA" id="ARBA00036767"/>
    </source>
</evidence>
<dbReference type="InterPro" id="IPR036940">
    <property type="entry name" value="PI3/4_kinase_cat_sf"/>
</dbReference>
<reference evidence="21" key="1">
    <citation type="submission" date="2025-08" db="UniProtKB">
        <authorList>
            <consortium name="Ensembl"/>
        </authorList>
    </citation>
    <scope>IDENTIFICATION</scope>
</reference>
<keyword evidence="9" id="KW-1000">Mitochondrion outer membrane</keyword>
<evidence type="ECO:0000256" key="5">
    <source>
        <dbReference type="ARBA" id="ARBA00012169"/>
    </source>
</evidence>
<evidence type="ECO:0000256" key="16">
    <source>
        <dbReference type="ARBA" id="ARBA00037860"/>
    </source>
</evidence>
<keyword evidence="22" id="KW-1185">Reference proteome</keyword>
<dbReference type="FunFam" id="1.10.1070.11:FF:000004">
    <property type="entry name" value="Phosphatidylinositol 4-kinase, catalytic, beta"/>
    <property type="match status" value="1"/>
</dbReference>
<evidence type="ECO:0000256" key="4">
    <source>
        <dbReference type="ARBA" id="ARBA00006209"/>
    </source>
</evidence>
<reference evidence="21" key="2">
    <citation type="submission" date="2025-09" db="UniProtKB">
        <authorList>
            <consortium name="Ensembl"/>
        </authorList>
    </citation>
    <scope>IDENTIFICATION</scope>
</reference>
<feature type="domain" description="PI3K/PI4K catalytic" evidence="19">
    <location>
        <begin position="503"/>
        <end position="769"/>
    </location>
</feature>
<dbReference type="Gene3D" id="1.10.1070.11">
    <property type="entry name" value="Phosphatidylinositol 3-/4-kinase, catalytic domain"/>
    <property type="match status" value="1"/>
</dbReference>
<keyword evidence="13" id="KW-0496">Mitochondrion</keyword>
<dbReference type="InterPro" id="IPR018936">
    <property type="entry name" value="PI3/4_kinase_CS"/>
</dbReference>
<evidence type="ECO:0000256" key="8">
    <source>
        <dbReference type="ARBA" id="ARBA00022777"/>
    </source>
</evidence>
<comment type="similarity">
    <text evidence="4">Belongs to the PI3/PI4-kinase family. Type III PI4K subfamily.</text>
</comment>
<dbReference type="Pfam" id="PF21245">
    <property type="entry name" value="PI4KB-PIK1_PIK"/>
    <property type="match status" value="1"/>
</dbReference>
<keyword evidence="11" id="KW-0067">ATP-binding</keyword>
<dbReference type="GO" id="GO:0030867">
    <property type="term" value="C:rough endoplasmic reticulum membrane"/>
    <property type="evidence" value="ECO:0007669"/>
    <property type="project" value="UniProtKB-SubCell"/>
</dbReference>
<dbReference type="EC" id="2.7.1.67" evidence="5"/>
<comment type="cofactor">
    <cofactor evidence="2">
        <name>Mg(2+)</name>
        <dbReference type="ChEBI" id="CHEBI:18420"/>
    </cofactor>
</comment>
<keyword evidence="8" id="KW-0418">Kinase</keyword>
<dbReference type="InterPro" id="IPR000403">
    <property type="entry name" value="PI3/4_kinase_cat_dom"/>
</dbReference>
<comment type="catalytic activity">
    <reaction evidence="15">
        <text>a 1,2-diacyl-sn-glycero-3-phospho-(1D-myo-inositol) + ATP = a 1,2-diacyl-sn-glycero-3-phospho-(1D-myo-inositol 4-phosphate) + ADP + H(+)</text>
        <dbReference type="Rhea" id="RHEA:19877"/>
        <dbReference type="ChEBI" id="CHEBI:15378"/>
        <dbReference type="ChEBI" id="CHEBI:30616"/>
        <dbReference type="ChEBI" id="CHEBI:57880"/>
        <dbReference type="ChEBI" id="CHEBI:58178"/>
        <dbReference type="ChEBI" id="CHEBI:456216"/>
        <dbReference type="EC" id="2.7.1.67"/>
    </reaction>
    <physiologicalReaction direction="left-to-right" evidence="15">
        <dbReference type="Rhea" id="RHEA:19878"/>
    </physiologicalReaction>
</comment>
<feature type="region of interest" description="Disordered" evidence="18">
    <location>
        <begin position="381"/>
        <end position="428"/>
    </location>
</feature>
<feature type="compositionally biased region" description="Basic and acidic residues" evidence="18">
    <location>
        <begin position="212"/>
        <end position="223"/>
    </location>
</feature>
<dbReference type="AlphaFoldDB" id="A0A3B5MZB8"/>